<proteinExistence type="predicted"/>
<organism evidence="1 2">
    <name type="scientific">Thermophagus xiamenensis</name>
    <dbReference type="NCBI Taxonomy" id="385682"/>
    <lineage>
        <taxon>Bacteria</taxon>
        <taxon>Pseudomonadati</taxon>
        <taxon>Bacteroidota</taxon>
        <taxon>Bacteroidia</taxon>
        <taxon>Marinilabiliales</taxon>
        <taxon>Marinilabiliaceae</taxon>
        <taxon>Thermophagus</taxon>
    </lineage>
</organism>
<protein>
    <submittedName>
        <fullName evidence="1">Uncharacterized protein</fullName>
    </submittedName>
</protein>
<name>A0A1I1ULM9_9BACT</name>
<dbReference type="Proteomes" id="UP000181976">
    <property type="component" value="Unassembled WGS sequence"/>
</dbReference>
<dbReference type="InParanoid" id="A0A1I1ULM9"/>
<evidence type="ECO:0000313" key="2">
    <source>
        <dbReference type="Proteomes" id="UP000181976"/>
    </source>
</evidence>
<reference evidence="1 2" key="1">
    <citation type="submission" date="2016-10" db="EMBL/GenBank/DDBJ databases">
        <authorList>
            <person name="de Groot N.N."/>
        </authorList>
    </citation>
    <scope>NUCLEOTIDE SEQUENCE [LARGE SCALE GENOMIC DNA]</scope>
    <source>
        <strain evidence="1 2">DSM 19012</strain>
    </source>
</reference>
<gene>
    <name evidence="1" type="ORF">SAMN05444380_10137</name>
</gene>
<dbReference type="AlphaFoldDB" id="A0A1I1ULM9"/>
<accession>A0A1I1ULM9</accession>
<keyword evidence="2" id="KW-1185">Reference proteome</keyword>
<evidence type="ECO:0000313" key="1">
    <source>
        <dbReference type="EMBL" id="SFD68870.1"/>
    </source>
</evidence>
<sequence>MINRYEMIRTKNVSTKEHVYKYLGISAQAEGLIGQ</sequence>
<dbReference type="EMBL" id="FONA01000001">
    <property type="protein sequence ID" value="SFD68870.1"/>
    <property type="molecule type" value="Genomic_DNA"/>
</dbReference>